<dbReference type="GO" id="GO:0072546">
    <property type="term" value="C:EMC complex"/>
    <property type="evidence" value="ECO:0007669"/>
    <property type="project" value="TreeGrafter"/>
</dbReference>
<evidence type="ECO:0000256" key="1">
    <source>
        <dbReference type="ARBA" id="ARBA00004127"/>
    </source>
</evidence>
<dbReference type="EMBL" id="KZ680213">
    <property type="protein sequence ID" value="PTB66560.1"/>
    <property type="molecule type" value="Genomic_DNA"/>
</dbReference>
<keyword evidence="3" id="KW-0812">Transmembrane</keyword>
<keyword evidence="4" id="KW-1133">Transmembrane helix</keyword>
<evidence type="ECO:0000256" key="3">
    <source>
        <dbReference type="ARBA" id="ARBA00022692"/>
    </source>
</evidence>
<dbReference type="InterPro" id="IPR018937">
    <property type="entry name" value="MMgT"/>
</dbReference>
<evidence type="ECO:0000256" key="5">
    <source>
        <dbReference type="ARBA" id="ARBA00023136"/>
    </source>
</evidence>
<keyword evidence="5" id="KW-0472">Membrane</keyword>
<dbReference type="RefSeq" id="XP_024749880.1">
    <property type="nucleotide sequence ID" value="XM_024890546.1"/>
</dbReference>
<accession>A0A2T4BB55</accession>
<sequence>MAWLSRPLTLVGLVILAHGCYSAYEHTLLASTSVQHSASASAAALPLDIYIETIAATFMICLGLVLGSGAPEPIQWHTWAGKIEREADSKSSQTGDADKEALGNPFNALEARSGFINIHQLRSDFVKYTQQLNK</sequence>
<evidence type="ECO:0000313" key="8">
    <source>
        <dbReference type="Proteomes" id="UP000241546"/>
    </source>
</evidence>
<dbReference type="PANTHER" id="PTHR28144:SF1">
    <property type="entry name" value="ER MEMBRANE PROTEIN COMPLEX SUBUNIT 5"/>
    <property type="match status" value="1"/>
</dbReference>
<dbReference type="PANTHER" id="PTHR28144">
    <property type="entry name" value="ER MEMBRANE PROTEIN COMPLEX SUBUNIT 5"/>
    <property type="match status" value="1"/>
</dbReference>
<feature type="signal peptide" evidence="6">
    <location>
        <begin position="1"/>
        <end position="22"/>
    </location>
</feature>
<evidence type="ECO:0000256" key="4">
    <source>
        <dbReference type="ARBA" id="ARBA00022989"/>
    </source>
</evidence>
<organism evidence="7 8">
    <name type="scientific">Trichoderma citrinoviride</name>
    <dbReference type="NCBI Taxonomy" id="58853"/>
    <lineage>
        <taxon>Eukaryota</taxon>
        <taxon>Fungi</taxon>
        <taxon>Dikarya</taxon>
        <taxon>Ascomycota</taxon>
        <taxon>Pezizomycotina</taxon>
        <taxon>Sordariomycetes</taxon>
        <taxon>Hypocreomycetidae</taxon>
        <taxon>Hypocreales</taxon>
        <taxon>Hypocreaceae</taxon>
        <taxon>Trichoderma</taxon>
    </lineage>
</organism>
<dbReference type="AlphaFoldDB" id="A0A2T4BB55"/>
<evidence type="ECO:0000256" key="2">
    <source>
        <dbReference type="ARBA" id="ARBA00006109"/>
    </source>
</evidence>
<gene>
    <name evidence="7" type="ORF">BBK36DRAFT_1119046</name>
</gene>
<dbReference type="InterPro" id="IPR053279">
    <property type="entry name" value="EMC_subunit"/>
</dbReference>
<name>A0A2T4BB55_9HYPO</name>
<protein>
    <recommendedName>
        <fullName evidence="9">Magnesium transporter</fullName>
    </recommendedName>
</protein>
<dbReference type="Proteomes" id="UP000241546">
    <property type="component" value="Unassembled WGS sequence"/>
</dbReference>
<evidence type="ECO:0000256" key="6">
    <source>
        <dbReference type="SAM" id="SignalP"/>
    </source>
</evidence>
<evidence type="ECO:0008006" key="9">
    <source>
        <dbReference type="Google" id="ProtNLM"/>
    </source>
</evidence>
<dbReference type="GO" id="GO:0034975">
    <property type="term" value="P:protein folding in endoplasmic reticulum"/>
    <property type="evidence" value="ECO:0007669"/>
    <property type="project" value="TreeGrafter"/>
</dbReference>
<evidence type="ECO:0000313" key="7">
    <source>
        <dbReference type="EMBL" id="PTB66560.1"/>
    </source>
</evidence>
<dbReference type="OrthoDB" id="44756at2759"/>
<dbReference type="GeneID" id="36598664"/>
<comment type="subcellular location">
    <subcellularLocation>
        <location evidence="1">Endomembrane system</location>
        <topology evidence="1">Multi-pass membrane protein</topology>
    </subcellularLocation>
</comment>
<proteinExistence type="inferred from homology"/>
<feature type="chain" id="PRO_5015585580" description="Magnesium transporter" evidence="6">
    <location>
        <begin position="23"/>
        <end position="134"/>
    </location>
</feature>
<dbReference type="Pfam" id="PF10270">
    <property type="entry name" value="MMgT"/>
    <property type="match status" value="1"/>
</dbReference>
<reference evidence="8" key="1">
    <citation type="submission" date="2016-07" db="EMBL/GenBank/DDBJ databases">
        <title>Multiple horizontal gene transfer events from other fungi enriched the ability of initially mycotrophic Trichoderma (Ascomycota) to feed on dead plant biomass.</title>
        <authorList>
            <consortium name="DOE Joint Genome Institute"/>
            <person name="Atanasova L."/>
            <person name="Chenthamara K."/>
            <person name="Zhang J."/>
            <person name="Grujic M."/>
            <person name="Henrissat B."/>
            <person name="Kuo A."/>
            <person name="Aerts A."/>
            <person name="Salamov A."/>
            <person name="Lipzen A."/>
            <person name="Labutti K."/>
            <person name="Barry K."/>
            <person name="Miao Y."/>
            <person name="Rahimi M.J."/>
            <person name="Shen Q."/>
            <person name="Grigoriev I.V."/>
            <person name="Kubicek C.P."/>
            <person name="Druzhinina I.S."/>
        </authorList>
    </citation>
    <scope>NUCLEOTIDE SEQUENCE [LARGE SCALE GENOMIC DNA]</scope>
    <source>
        <strain evidence="8">TUCIM 6016</strain>
    </source>
</reference>
<keyword evidence="8" id="KW-1185">Reference proteome</keyword>
<keyword evidence="6" id="KW-0732">Signal</keyword>
<comment type="similarity">
    <text evidence="2">Belongs to the membrane magnesium transporter (TC 1.A.67) family.</text>
</comment>